<dbReference type="GO" id="GO:0005737">
    <property type="term" value="C:cytoplasm"/>
    <property type="evidence" value="ECO:0007669"/>
    <property type="project" value="TreeGrafter"/>
</dbReference>
<dbReference type="OMA" id="WFDVWNV"/>
<evidence type="ECO:0000313" key="3">
    <source>
        <dbReference type="EMBL" id="EGS21699.1"/>
    </source>
</evidence>
<name>G0S701_CHATD</name>
<dbReference type="OrthoDB" id="2418081at2759"/>
<dbReference type="GO" id="GO:0052689">
    <property type="term" value="F:carboxylic ester hydrolase activity"/>
    <property type="evidence" value="ECO:0007669"/>
    <property type="project" value="TreeGrafter"/>
</dbReference>
<dbReference type="GeneID" id="18257603"/>
<comment type="similarity">
    <text evidence="1">Belongs to the AB hydrolase superfamily. AB hydrolase 2 family.</text>
</comment>
<dbReference type="RefSeq" id="XP_006693995.1">
    <property type="nucleotide sequence ID" value="XM_006693932.1"/>
</dbReference>
<dbReference type="PANTHER" id="PTHR10655">
    <property type="entry name" value="LYSOPHOSPHOLIPASE-RELATED"/>
    <property type="match status" value="1"/>
</dbReference>
<dbReference type="eggNOG" id="KOG2112">
    <property type="taxonomic scope" value="Eukaryota"/>
</dbReference>
<dbReference type="KEGG" id="cthr:CTHT_0035650"/>
<gene>
    <name evidence="3" type="ORF">CTHT_0035650</name>
</gene>
<dbReference type="SUPFAM" id="SSF53474">
    <property type="entry name" value="alpha/beta-Hydrolases"/>
    <property type="match status" value="1"/>
</dbReference>
<dbReference type="Pfam" id="PF02230">
    <property type="entry name" value="Abhydrolase_2"/>
    <property type="match status" value="1"/>
</dbReference>
<feature type="domain" description="Phospholipase/carboxylesterase/thioesterase" evidence="2">
    <location>
        <begin position="19"/>
        <end position="158"/>
    </location>
</feature>
<dbReference type="EMBL" id="GL988041">
    <property type="protein sequence ID" value="EGS21699.1"/>
    <property type="molecule type" value="Genomic_DNA"/>
</dbReference>
<proteinExistence type="inferred from homology"/>
<dbReference type="InterPro" id="IPR029058">
    <property type="entry name" value="AB_hydrolase_fold"/>
</dbReference>
<dbReference type="Gene3D" id="3.40.50.1820">
    <property type="entry name" value="alpha/beta hydrolase"/>
    <property type="match status" value="1"/>
</dbReference>
<sequence length="298" mass="33370">MAEPIISRTPDPLPTITFPPTAPHTHTVIFLHGRGDNITAFSKAIQRWRGSYGRSLPELFPSFRWVFPQAPMRQVVSLSRVPNGPVYWPQWFDVWNASDFSEREEHQLTGLREMVPLIRRIIRREAEALGGRWDRVVLAGISMGGATSLHTLFNLSVPEEGGGRLAAFMAFCARCPFAGRDLEGMRVVLGLPKDIEGQPSLGEDAVLRRTPMLLEHCVDDPLVKIERGRDLRDMLVAFGAQVEWKEYPNGGHWFHEPEGLDDAASFLQRVVLGNEGDPAVGKTEKDQTVQHVDAMDLS</sequence>
<keyword evidence="4" id="KW-1185">Reference proteome</keyword>
<accession>G0S701</accession>
<organism evidence="4">
    <name type="scientific">Chaetomium thermophilum (strain DSM 1495 / CBS 144.50 / IMI 039719)</name>
    <name type="common">Thermochaetoides thermophila</name>
    <dbReference type="NCBI Taxonomy" id="759272"/>
    <lineage>
        <taxon>Eukaryota</taxon>
        <taxon>Fungi</taxon>
        <taxon>Dikarya</taxon>
        <taxon>Ascomycota</taxon>
        <taxon>Pezizomycotina</taxon>
        <taxon>Sordariomycetes</taxon>
        <taxon>Sordariomycetidae</taxon>
        <taxon>Sordariales</taxon>
        <taxon>Chaetomiaceae</taxon>
        <taxon>Thermochaetoides</taxon>
    </lineage>
</organism>
<evidence type="ECO:0000256" key="1">
    <source>
        <dbReference type="ARBA" id="ARBA00006499"/>
    </source>
</evidence>
<dbReference type="AlphaFoldDB" id="G0S701"/>
<dbReference type="PANTHER" id="PTHR10655:SF63">
    <property type="entry name" value="PHOSPHOLIPASE_CARBOXYLESTERASE_THIOESTERASE DOMAIN-CONTAINING PROTEIN"/>
    <property type="match status" value="1"/>
</dbReference>
<evidence type="ECO:0000313" key="4">
    <source>
        <dbReference type="Proteomes" id="UP000008066"/>
    </source>
</evidence>
<dbReference type="HOGENOM" id="CLU_049413_2_0_1"/>
<dbReference type="Proteomes" id="UP000008066">
    <property type="component" value="Unassembled WGS sequence"/>
</dbReference>
<dbReference type="InterPro" id="IPR003140">
    <property type="entry name" value="PLipase/COase/thioEstase"/>
</dbReference>
<dbReference type="GO" id="GO:0008474">
    <property type="term" value="F:palmitoyl-(protein) hydrolase activity"/>
    <property type="evidence" value="ECO:0007669"/>
    <property type="project" value="TreeGrafter"/>
</dbReference>
<dbReference type="InterPro" id="IPR050565">
    <property type="entry name" value="LYPA1-2/EST-like"/>
</dbReference>
<reference evidence="3 4" key="1">
    <citation type="journal article" date="2011" name="Cell">
        <title>Insight into structure and assembly of the nuclear pore complex by utilizing the genome of a eukaryotic thermophile.</title>
        <authorList>
            <person name="Amlacher S."/>
            <person name="Sarges P."/>
            <person name="Flemming D."/>
            <person name="van Noort V."/>
            <person name="Kunze R."/>
            <person name="Devos D.P."/>
            <person name="Arumugam M."/>
            <person name="Bork P."/>
            <person name="Hurt E."/>
        </authorList>
    </citation>
    <scope>NUCLEOTIDE SEQUENCE [LARGE SCALE GENOMIC DNA]</scope>
    <source>
        <strain evidence="4">DSM 1495 / CBS 144.50 / IMI 039719</strain>
    </source>
</reference>
<evidence type="ECO:0000259" key="2">
    <source>
        <dbReference type="Pfam" id="PF02230"/>
    </source>
</evidence>
<protein>
    <recommendedName>
        <fullName evidence="2">Phospholipase/carboxylesterase/thioesterase domain-containing protein</fullName>
    </recommendedName>
</protein>